<gene>
    <name evidence="2" type="ORF">EVAR_20081_1</name>
</gene>
<evidence type="ECO:0000313" key="3">
    <source>
        <dbReference type="Proteomes" id="UP000299102"/>
    </source>
</evidence>
<evidence type="ECO:0000313" key="2">
    <source>
        <dbReference type="EMBL" id="GBP26065.1"/>
    </source>
</evidence>
<sequence>MDIRNPKGVTSTLQAFLGKKRISDEGGVGPWTDDEPELLLTRPNVTATCRPCLVIVFNRFEALWSNGLADRAGAVSDTSASAGCRSGVYPCEARFRTRGSGESPAVKLKKPSNGVPGKTFVDRTDKEH</sequence>
<reference evidence="2 3" key="1">
    <citation type="journal article" date="2019" name="Commun. Biol.">
        <title>The bagworm genome reveals a unique fibroin gene that provides high tensile strength.</title>
        <authorList>
            <person name="Kono N."/>
            <person name="Nakamura H."/>
            <person name="Ohtoshi R."/>
            <person name="Tomita M."/>
            <person name="Numata K."/>
            <person name="Arakawa K."/>
        </authorList>
    </citation>
    <scope>NUCLEOTIDE SEQUENCE [LARGE SCALE GENOMIC DNA]</scope>
</reference>
<protein>
    <submittedName>
        <fullName evidence="2">Uncharacterized protein</fullName>
    </submittedName>
</protein>
<dbReference type="Proteomes" id="UP000299102">
    <property type="component" value="Unassembled WGS sequence"/>
</dbReference>
<dbReference type="EMBL" id="BGZK01000175">
    <property type="protein sequence ID" value="GBP26065.1"/>
    <property type="molecule type" value="Genomic_DNA"/>
</dbReference>
<name>A0A4C1UI14_EUMVA</name>
<keyword evidence="3" id="KW-1185">Reference proteome</keyword>
<dbReference type="AlphaFoldDB" id="A0A4C1UI14"/>
<proteinExistence type="predicted"/>
<evidence type="ECO:0000256" key="1">
    <source>
        <dbReference type="SAM" id="MobiDB-lite"/>
    </source>
</evidence>
<organism evidence="2 3">
    <name type="scientific">Eumeta variegata</name>
    <name type="common">Bagworm moth</name>
    <name type="synonym">Eumeta japonica</name>
    <dbReference type="NCBI Taxonomy" id="151549"/>
    <lineage>
        <taxon>Eukaryota</taxon>
        <taxon>Metazoa</taxon>
        <taxon>Ecdysozoa</taxon>
        <taxon>Arthropoda</taxon>
        <taxon>Hexapoda</taxon>
        <taxon>Insecta</taxon>
        <taxon>Pterygota</taxon>
        <taxon>Neoptera</taxon>
        <taxon>Endopterygota</taxon>
        <taxon>Lepidoptera</taxon>
        <taxon>Glossata</taxon>
        <taxon>Ditrysia</taxon>
        <taxon>Tineoidea</taxon>
        <taxon>Psychidae</taxon>
        <taxon>Oiketicinae</taxon>
        <taxon>Eumeta</taxon>
    </lineage>
</organism>
<accession>A0A4C1UI14</accession>
<feature type="region of interest" description="Disordered" evidence="1">
    <location>
        <begin position="98"/>
        <end position="128"/>
    </location>
</feature>
<comment type="caution">
    <text evidence="2">The sequence shown here is derived from an EMBL/GenBank/DDBJ whole genome shotgun (WGS) entry which is preliminary data.</text>
</comment>